<name>A0A2M7RGR6_9BACT</name>
<reference evidence="3" key="1">
    <citation type="submission" date="2017-09" db="EMBL/GenBank/DDBJ databases">
        <title>Depth-based differentiation of microbial function through sediment-hosted aquifers and enrichment of novel symbionts in the deep terrestrial subsurface.</title>
        <authorList>
            <person name="Probst A.J."/>
            <person name="Ladd B."/>
            <person name="Jarett J.K."/>
            <person name="Geller-Mcgrath D.E."/>
            <person name="Sieber C.M.K."/>
            <person name="Emerson J.B."/>
            <person name="Anantharaman K."/>
            <person name="Thomas B.C."/>
            <person name="Malmstrom R."/>
            <person name="Stieglmeier M."/>
            <person name="Klingl A."/>
            <person name="Woyke T."/>
            <person name="Ryan C.M."/>
            <person name="Banfield J.F."/>
        </authorList>
    </citation>
    <scope>NUCLEOTIDE SEQUENCE [LARGE SCALE GENOMIC DNA]</scope>
</reference>
<dbReference type="EMBL" id="PFME01000041">
    <property type="protein sequence ID" value="PIY95546.1"/>
    <property type="molecule type" value="Genomic_DNA"/>
</dbReference>
<feature type="transmembrane region" description="Helical" evidence="1">
    <location>
        <begin position="50"/>
        <end position="71"/>
    </location>
</feature>
<evidence type="ECO:0000313" key="2">
    <source>
        <dbReference type="EMBL" id="PIY95546.1"/>
    </source>
</evidence>
<feature type="transmembrane region" description="Helical" evidence="1">
    <location>
        <begin position="137"/>
        <end position="161"/>
    </location>
</feature>
<feature type="transmembrane region" description="Helical" evidence="1">
    <location>
        <begin position="102"/>
        <end position="125"/>
    </location>
</feature>
<dbReference type="Proteomes" id="UP000230238">
    <property type="component" value="Unassembled WGS sequence"/>
</dbReference>
<evidence type="ECO:0008006" key="4">
    <source>
        <dbReference type="Google" id="ProtNLM"/>
    </source>
</evidence>
<evidence type="ECO:0000256" key="1">
    <source>
        <dbReference type="SAM" id="Phobius"/>
    </source>
</evidence>
<evidence type="ECO:0000313" key="3">
    <source>
        <dbReference type="Proteomes" id="UP000230238"/>
    </source>
</evidence>
<protein>
    <recommendedName>
        <fullName evidence="4">DedA family protein</fullName>
    </recommendedName>
</protein>
<feature type="transmembrane region" description="Helical" evidence="1">
    <location>
        <begin position="20"/>
        <end position="43"/>
    </location>
</feature>
<organism evidence="2 3">
    <name type="scientific">Candidatus Jorgensenbacteria bacterium CG_4_10_14_0_8_um_filter_39_13</name>
    <dbReference type="NCBI Taxonomy" id="1974589"/>
    <lineage>
        <taxon>Bacteria</taxon>
        <taxon>Candidatus Joergenseniibacteriota</taxon>
    </lineage>
</organism>
<keyword evidence="1" id="KW-1133">Transmembrane helix</keyword>
<feature type="transmembrane region" description="Helical" evidence="1">
    <location>
        <begin position="173"/>
        <end position="189"/>
    </location>
</feature>
<dbReference type="AlphaFoldDB" id="A0A2M7RGR6"/>
<keyword evidence="1" id="KW-0812">Transmembrane</keyword>
<dbReference type="InterPro" id="IPR051311">
    <property type="entry name" value="DedA_domain"/>
</dbReference>
<keyword evidence="1" id="KW-0472">Membrane</keyword>
<sequence>MANGLFIFLNHFTAEYPFASHFLVFLSTFFQGEIGAFFGLTLLVNKNIGWSGFFIAVASGIFMADLLPYFVGRFTRDKKLGQFLERHLPYREHIEHHLSNNLIYFFILVKFLIGLNFAVMFLSGWSKIKFRKFLKTIILAFSFWFIFISIFGYFLISSLAYLKAVKIFKQMEIGLVAIIVLVFLIEFYLRKIIFKKEEKLEKKAKLLGEKIEHLPH</sequence>
<accession>A0A2M7RGR6</accession>
<gene>
    <name evidence="2" type="ORF">COY65_03005</name>
</gene>
<comment type="caution">
    <text evidence="2">The sequence shown here is derived from an EMBL/GenBank/DDBJ whole genome shotgun (WGS) entry which is preliminary data.</text>
</comment>
<proteinExistence type="predicted"/>
<dbReference type="PANTHER" id="PTHR42709">
    <property type="entry name" value="ALKALINE PHOSPHATASE LIKE PROTEIN"/>
    <property type="match status" value="1"/>
</dbReference>